<gene>
    <name evidence="2" type="ORF">GGQ64_000182</name>
</gene>
<name>A0A7W6D1K1_9HYPH</name>
<feature type="region of interest" description="Disordered" evidence="1">
    <location>
        <begin position="32"/>
        <end position="85"/>
    </location>
</feature>
<organism evidence="2 3">
    <name type="scientific">Mycoplana azooxidifex</name>
    <dbReference type="NCBI Taxonomy" id="1636188"/>
    <lineage>
        <taxon>Bacteria</taxon>
        <taxon>Pseudomonadati</taxon>
        <taxon>Pseudomonadota</taxon>
        <taxon>Alphaproteobacteria</taxon>
        <taxon>Hyphomicrobiales</taxon>
        <taxon>Rhizobiaceae</taxon>
        <taxon>Mycoplana</taxon>
    </lineage>
</organism>
<evidence type="ECO:0000313" key="3">
    <source>
        <dbReference type="Proteomes" id="UP000574761"/>
    </source>
</evidence>
<dbReference type="EMBL" id="JACIEE010000001">
    <property type="protein sequence ID" value="MBB3975006.1"/>
    <property type="molecule type" value="Genomic_DNA"/>
</dbReference>
<dbReference type="Proteomes" id="UP000574761">
    <property type="component" value="Unassembled WGS sequence"/>
</dbReference>
<evidence type="ECO:0000256" key="1">
    <source>
        <dbReference type="SAM" id="MobiDB-lite"/>
    </source>
</evidence>
<proteinExistence type="predicted"/>
<evidence type="ECO:0000313" key="2">
    <source>
        <dbReference type="EMBL" id="MBB3975006.1"/>
    </source>
</evidence>
<sequence>MDDMTAGDKYLFSRDASLLPNSGRRIYVAKTSLGETGFEPVPKEQPPPETLRQKDQQGADRTLESGVHAPAEGITISGDKDRGGS</sequence>
<reference evidence="2 3" key="1">
    <citation type="submission" date="2020-08" db="EMBL/GenBank/DDBJ databases">
        <title>Genomic Encyclopedia of Type Strains, Phase IV (KMG-IV): sequencing the most valuable type-strain genomes for metagenomic binning, comparative biology and taxonomic classification.</title>
        <authorList>
            <person name="Goeker M."/>
        </authorList>
    </citation>
    <scope>NUCLEOTIDE SEQUENCE [LARGE SCALE GENOMIC DNA]</scope>
    <source>
        <strain evidence="2 3">DSM 100211</strain>
    </source>
</reference>
<keyword evidence="3" id="KW-1185">Reference proteome</keyword>
<accession>A0A7W6D1K1</accession>
<protein>
    <submittedName>
        <fullName evidence="2">Uncharacterized protein</fullName>
    </submittedName>
</protein>
<comment type="caution">
    <text evidence="2">The sequence shown here is derived from an EMBL/GenBank/DDBJ whole genome shotgun (WGS) entry which is preliminary data.</text>
</comment>
<feature type="compositionally biased region" description="Basic and acidic residues" evidence="1">
    <location>
        <begin position="51"/>
        <end position="63"/>
    </location>
</feature>
<dbReference type="AlphaFoldDB" id="A0A7W6D1K1"/>